<comment type="caution">
    <text evidence="3">The sequence shown here is derived from an EMBL/GenBank/DDBJ whole genome shotgun (WGS) entry which is preliminary data.</text>
</comment>
<dbReference type="Proteomes" id="UP001236559">
    <property type="component" value="Unassembled WGS sequence"/>
</dbReference>
<gene>
    <name evidence="3" type="ORF">J2S72_001723</name>
</gene>
<keyword evidence="1" id="KW-0732">Signal</keyword>
<dbReference type="Pfam" id="PF07833">
    <property type="entry name" value="Cu_amine_oxidN1"/>
    <property type="match status" value="1"/>
</dbReference>
<evidence type="ECO:0000313" key="3">
    <source>
        <dbReference type="EMBL" id="MDQ0275687.1"/>
    </source>
</evidence>
<dbReference type="EMBL" id="JAUSTN010000013">
    <property type="protein sequence ID" value="MDQ0275687.1"/>
    <property type="molecule type" value="Genomic_DNA"/>
</dbReference>
<organism evidence="3 4">
    <name type="scientific">Peptoniphilus koenoeneniae</name>
    <dbReference type="NCBI Taxonomy" id="507751"/>
    <lineage>
        <taxon>Bacteria</taxon>
        <taxon>Bacillati</taxon>
        <taxon>Bacillota</taxon>
        <taxon>Tissierellia</taxon>
        <taxon>Tissierellales</taxon>
        <taxon>Peptoniphilaceae</taxon>
        <taxon>Peptoniphilus</taxon>
    </lineage>
</organism>
<name>A0ABU0AWP1_9FIRM</name>
<dbReference type="InterPro" id="IPR036582">
    <property type="entry name" value="Mao_N_sf"/>
</dbReference>
<accession>A0ABU0AWP1</accession>
<protein>
    <recommendedName>
        <fullName evidence="2">Copper amine oxidase-like N-terminal domain-containing protein</fullName>
    </recommendedName>
</protein>
<reference evidence="3 4" key="1">
    <citation type="submission" date="2023-07" db="EMBL/GenBank/DDBJ databases">
        <title>Genomic Encyclopedia of Type Strains, Phase IV (KMG-IV): sequencing the most valuable type-strain genomes for metagenomic binning, comparative biology and taxonomic classification.</title>
        <authorList>
            <person name="Goeker M."/>
        </authorList>
    </citation>
    <scope>NUCLEOTIDE SEQUENCE [LARGE SCALE GENOMIC DNA]</scope>
    <source>
        <strain evidence="3 4">DSM 22616</strain>
    </source>
</reference>
<dbReference type="Gene3D" id="3.30.457.10">
    <property type="entry name" value="Copper amine oxidase-like, N-terminal domain"/>
    <property type="match status" value="1"/>
</dbReference>
<dbReference type="RefSeq" id="WP_023054960.1">
    <property type="nucleotide sequence ID" value="NZ_JAUSTN010000013.1"/>
</dbReference>
<keyword evidence="4" id="KW-1185">Reference proteome</keyword>
<proteinExistence type="predicted"/>
<feature type="signal peptide" evidence="1">
    <location>
        <begin position="1"/>
        <end position="24"/>
    </location>
</feature>
<evidence type="ECO:0000256" key="1">
    <source>
        <dbReference type="SAM" id="SignalP"/>
    </source>
</evidence>
<sequence length="422" mass="48425">MKKRFTLLIAMVMLLTAIATNVFASSANNNSKVSPKEWQEWFNGLSKEEQLSVNYEPASANNNPEVSPKELQEWFNGLSKEEKLSVNYELLQSIRLSDKDIEWLKWYNTLSKEEQLAVNYFPSQLLKLFSSNEVSKVNNDVFAISKDPNIYIHNQIVKTDVVPFIKNERTMVPLRIISENLGYNVQWNQKKQEVKVSDRNLEVKLYIGKKEIINNNHKEVIDVAPLIKNDRTFVPLRCIAEAFNQVVIWDQKARNVHITREKDIPSNKNDYIGRFVLINSIDVSSSKGDKKSPESLRIGDVGLILKSEGDYLYIDLIKPQGEAIEDWSFAKGYVLKKDCILNPRPNELDLISNVCRLKNGQIKVQDSINGETYEVDGNRFSNIKRKEKNQLLIEMPGGANSAWVSKNDVDFVLEYFTGNLNN</sequence>
<dbReference type="SUPFAM" id="SSF55383">
    <property type="entry name" value="Copper amine oxidase, domain N"/>
    <property type="match status" value="1"/>
</dbReference>
<evidence type="ECO:0000259" key="2">
    <source>
        <dbReference type="Pfam" id="PF07833"/>
    </source>
</evidence>
<feature type="domain" description="Copper amine oxidase-like N-terminal" evidence="2">
    <location>
        <begin position="152"/>
        <end position="258"/>
    </location>
</feature>
<dbReference type="InterPro" id="IPR012854">
    <property type="entry name" value="Cu_amine_oxidase-like_N"/>
</dbReference>
<evidence type="ECO:0000313" key="4">
    <source>
        <dbReference type="Proteomes" id="UP001236559"/>
    </source>
</evidence>
<feature type="chain" id="PRO_5047453807" description="Copper amine oxidase-like N-terminal domain-containing protein" evidence="1">
    <location>
        <begin position="25"/>
        <end position="422"/>
    </location>
</feature>